<name>A0A6J6TXB3_9ZZZZ</name>
<gene>
    <name evidence="2" type="ORF">UFOPK2761_01965</name>
</gene>
<organism evidence="2">
    <name type="scientific">freshwater metagenome</name>
    <dbReference type="NCBI Taxonomy" id="449393"/>
    <lineage>
        <taxon>unclassified sequences</taxon>
        <taxon>metagenomes</taxon>
        <taxon>ecological metagenomes</taxon>
    </lineage>
</organism>
<dbReference type="SUPFAM" id="SSF56112">
    <property type="entry name" value="Protein kinase-like (PK-like)"/>
    <property type="match status" value="1"/>
</dbReference>
<accession>A0A6J6TXB3</accession>
<evidence type="ECO:0000259" key="1">
    <source>
        <dbReference type="Pfam" id="PF01636"/>
    </source>
</evidence>
<evidence type="ECO:0000313" key="2">
    <source>
        <dbReference type="EMBL" id="CAB4750789.1"/>
    </source>
</evidence>
<proteinExistence type="predicted"/>
<sequence>MTAPSWAVSAREDVTPAWLSDLLGLPVDDVEVTQVGTGQIGTCYRLRPTGHTELPASLLLKLPDPGSRELLAGAYAMELMFYDRIAPTLACRVPAVHGARIEPGTGWFVLLLEDLAPLVQGDQVEGATPAQVLDAAVNLAGLHGPRWCDRSLLELPGLTLNDEDSVALLEEMYPSTLDLFVEGLGDLLDAETVATLRDCVPPTRSWLLGRPERFGLVHGDYRLDNLMFTPGGGPGEVAALDWQTLSLALPARDLAYLVATSLEPDVRREVERDVVAAYHRRLFGLGVEDYDLGTCWEDYRFGQLQVPLVATFGCAYGARTERGDRMFAAMVRRSAAAIRDLGTLDLV</sequence>
<dbReference type="InterPro" id="IPR002575">
    <property type="entry name" value="Aminoglycoside_PTrfase"/>
</dbReference>
<dbReference type="InterPro" id="IPR011009">
    <property type="entry name" value="Kinase-like_dom_sf"/>
</dbReference>
<dbReference type="EMBL" id="CAEZYQ010000014">
    <property type="protein sequence ID" value="CAB4750789.1"/>
    <property type="molecule type" value="Genomic_DNA"/>
</dbReference>
<dbReference type="AlphaFoldDB" id="A0A6J6TXB3"/>
<dbReference type="Gene3D" id="3.90.1200.10">
    <property type="match status" value="1"/>
</dbReference>
<protein>
    <submittedName>
        <fullName evidence="2">Unannotated protein</fullName>
    </submittedName>
</protein>
<dbReference type="PANTHER" id="PTHR11012:SF30">
    <property type="entry name" value="PROTEIN KINASE-LIKE DOMAIN-CONTAINING"/>
    <property type="match status" value="1"/>
</dbReference>
<feature type="domain" description="Aminoglycoside phosphotransferase" evidence="1">
    <location>
        <begin position="32"/>
        <end position="283"/>
    </location>
</feature>
<dbReference type="Pfam" id="PF01636">
    <property type="entry name" value="APH"/>
    <property type="match status" value="1"/>
</dbReference>
<dbReference type="PANTHER" id="PTHR11012">
    <property type="entry name" value="PROTEIN KINASE-LIKE DOMAIN-CONTAINING"/>
    <property type="match status" value="1"/>
</dbReference>
<reference evidence="2" key="1">
    <citation type="submission" date="2020-05" db="EMBL/GenBank/DDBJ databases">
        <authorList>
            <person name="Chiriac C."/>
            <person name="Salcher M."/>
            <person name="Ghai R."/>
            <person name="Kavagutti S V."/>
        </authorList>
    </citation>
    <scope>NUCLEOTIDE SEQUENCE</scope>
</reference>